<dbReference type="GO" id="GO:0000462">
    <property type="term" value="P:maturation of SSU-rRNA from tricistronic rRNA transcript (SSU-rRNA, 5.8S rRNA, LSU-rRNA)"/>
    <property type="evidence" value="ECO:0007669"/>
    <property type="project" value="TreeGrafter"/>
</dbReference>
<reference evidence="8" key="4">
    <citation type="submission" date="2025-09" db="UniProtKB">
        <authorList>
            <consortium name="Ensembl"/>
        </authorList>
    </citation>
    <scope>IDENTIFICATION</scope>
    <source>
        <strain evidence="8">JP 163 A</strain>
    </source>
</reference>
<feature type="region of interest" description="Disordered" evidence="7">
    <location>
        <begin position="449"/>
        <end position="481"/>
    </location>
</feature>
<feature type="compositionally biased region" description="Basic residues" evidence="7">
    <location>
        <begin position="454"/>
        <end position="481"/>
    </location>
</feature>
<dbReference type="InParanoid" id="M4AH91"/>
<keyword evidence="6" id="KW-0687">Ribonucleoprotein</keyword>
<dbReference type="GeneTree" id="ENSGT00530000064271"/>
<dbReference type="Ensembl" id="ENSXMAT00000013852.2">
    <property type="protein sequence ID" value="ENSXMAP00000013835.2"/>
    <property type="gene ID" value="ENSXMAG00000013804.2"/>
</dbReference>
<evidence type="ECO:0000256" key="6">
    <source>
        <dbReference type="RuleBase" id="RU368027"/>
    </source>
</evidence>
<dbReference type="AlphaFoldDB" id="M4AH91"/>
<dbReference type="InterPro" id="IPR009292">
    <property type="entry name" value="RRP36"/>
</dbReference>
<feature type="region of interest" description="Disordered" evidence="7">
    <location>
        <begin position="134"/>
        <end position="264"/>
    </location>
</feature>
<evidence type="ECO:0000313" key="8">
    <source>
        <dbReference type="Ensembl" id="ENSXMAP00000013835.2"/>
    </source>
</evidence>
<evidence type="ECO:0000256" key="4">
    <source>
        <dbReference type="ARBA" id="ARBA00022552"/>
    </source>
</evidence>
<feature type="region of interest" description="Disordered" evidence="7">
    <location>
        <begin position="297"/>
        <end position="316"/>
    </location>
</feature>
<comment type="subunit">
    <text evidence="6">Associates with 90S and pre-40S pre-ribosomal particles.</text>
</comment>
<evidence type="ECO:0000256" key="3">
    <source>
        <dbReference type="ARBA" id="ARBA00022517"/>
    </source>
</evidence>
<dbReference type="Pfam" id="PF06102">
    <property type="entry name" value="RRP36"/>
    <property type="match status" value="1"/>
</dbReference>
<evidence type="ECO:0000256" key="5">
    <source>
        <dbReference type="ARBA" id="ARBA00023242"/>
    </source>
</evidence>
<evidence type="ECO:0000256" key="1">
    <source>
        <dbReference type="ARBA" id="ARBA00004604"/>
    </source>
</evidence>
<reference evidence="8" key="3">
    <citation type="submission" date="2025-08" db="UniProtKB">
        <authorList>
            <consortium name="Ensembl"/>
        </authorList>
    </citation>
    <scope>IDENTIFICATION</scope>
    <source>
        <strain evidence="8">JP 163 A</strain>
    </source>
</reference>
<comment type="similarity">
    <text evidence="2 6">Belongs to the RRP36 family.</text>
</comment>
<evidence type="ECO:0000313" key="9">
    <source>
        <dbReference type="Proteomes" id="UP000002852"/>
    </source>
</evidence>
<feature type="compositionally biased region" description="Acidic residues" evidence="7">
    <location>
        <begin position="155"/>
        <end position="242"/>
    </location>
</feature>
<dbReference type="eggNOG" id="KOG3190">
    <property type="taxonomic scope" value="Eukaryota"/>
</dbReference>
<dbReference type="STRING" id="8083.ENSXMAP00000013835"/>
<dbReference type="HOGENOM" id="CLU_048802_4_0_1"/>
<feature type="region of interest" description="Disordered" evidence="7">
    <location>
        <begin position="92"/>
        <end position="122"/>
    </location>
</feature>
<protein>
    <recommendedName>
        <fullName evidence="6">rRNA biogenesis protein RRP36</fullName>
    </recommendedName>
</protein>
<evidence type="ECO:0000256" key="7">
    <source>
        <dbReference type="SAM" id="MobiDB-lite"/>
    </source>
</evidence>
<dbReference type="PANTHER" id="PTHR21738:SF0">
    <property type="entry name" value="RIBOSOMAL RNA PROCESSING PROTEIN 36 HOMOLOG"/>
    <property type="match status" value="1"/>
</dbReference>
<dbReference type="GO" id="GO:0005730">
    <property type="term" value="C:nucleolus"/>
    <property type="evidence" value="ECO:0007669"/>
    <property type="project" value="UniProtKB-SubCell"/>
</dbReference>
<sequence length="481" mass="55516">MFEGLLSSVLQYGLTACVNPGPEPGIQVHHVCFREEPRQFGANQPWLSSGSDRPTDGKLRSSRVVHGIPQGISCCIPRLRCVETCGRRRKVSMRRREKQRQEAERKKKKTVSCSEEEDSDVEKKVSLFTLRGGEAEELRLSGHDDEDQNQSGGGAEEDSGGSEEEEVSEGESNDEGDDDDDDEEEEELEEEEANAEEDDDDDEEEEVSEEESNNEGDDDEDEEEEANAEEDDDDDEEEDAEEEGGHTGDGTELQTEEGIRKELSNMPFEDVIKLQQQVGTKAFNEAAFNNKKCRAVSSKKRLNKNRPMEISSKIPPSFLRQVIPAKKSTRRDPRFDSLSGEYKPEIFEKTYKFINDIKHREKEVIKKQLKKTKTDRKKKEKLEFLLKRLNNQERARLIQEQQRERELQFKKQQRERASRGERPFFLKKSEKKKLQLAEKYQELKKSGKLENFLSKKRKRNAGKDRRKLPGKQLHNKKPFSS</sequence>
<keyword evidence="4 6" id="KW-0698">rRNA processing</keyword>
<keyword evidence="5 6" id="KW-0539">Nucleus</keyword>
<name>M4AH91_XIPMA</name>
<keyword evidence="3 6" id="KW-0690">Ribosome biogenesis</keyword>
<keyword evidence="9" id="KW-1185">Reference proteome</keyword>
<dbReference type="Proteomes" id="UP000002852">
    <property type="component" value="Unassembled WGS sequence"/>
</dbReference>
<comment type="function">
    <text evidence="6">Component of the 90S pre-ribosome involved in the maturation of rRNAs. Required for early cleavages of the pre-RNAs in the 40S ribosomal subunit maturation pathway.</text>
</comment>
<dbReference type="GO" id="GO:0030686">
    <property type="term" value="C:90S preribosome"/>
    <property type="evidence" value="ECO:0007669"/>
    <property type="project" value="TreeGrafter"/>
</dbReference>
<proteinExistence type="inferred from homology"/>
<evidence type="ECO:0000256" key="2">
    <source>
        <dbReference type="ARBA" id="ARBA00009418"/>
    </source>
</evidence>
<organism evidence="8 9">
    <name type="scientific">Xiphophorus maculatus</name>
    <name type="common">Southern platyfish</name>
    <name type="synonym">Platypoecilus maculatus</name>
    <dbReference type="NCBI Taxonomy" id="8083"/>
    <lineage>
        <taxon>Eukaryota</taxon>
        <taxon>Metazoa</taxon>
        <taxon>Chordata</taxon>
        <taxon>Craniata</taxon>
        <taxon>Vertebrata</taxon>
        <taxon>Euteleostomi</taxon>
        <taxon>Actinopterygii</taxon>
        <taxon>Neopterygii</taxon>
        <taxon>Teleostei</taxon>
        <taxon>Neoteleostei</taxon>
        <taxon>Acanthomorphata</taxon>
        <taxon>Ovalentaria</taxon>
        <taxon>Atherinomorphae</taxon>
        <taxon>Cyprinodontiformes</taxon>
        <taxon>Poeciliidae</taxon>
        <taxon>Poeciliinae</taxon>
        <taxon>Xiphophorus</taxon>
    </lineage>
</organism>
<reference evidence="9" key="2">
    <citation type="journal article" date="2013" name="Nat. Genet.">
        <title>The genome of the platyfish, Xiphophorus maculatus, provides insights into evolutionary adaptation and several complex traits.</title>
        <authorList>
            <person name="Schartl M."/>
            <person name="Walter R.B."/>
            <person name="Shen Y."/>
            <person name="Garcia T."/>
            <person name="Catchen J."/>
            <person name="Amores A."/>
            <person name="Braasch I."/>
            <person name="Chalopin D."/>
            <person name="Volff J.N."/>
            <person name="Lesch K.P."/>
            <person name="Bisazza A."/>
            <person name="Minx P."/>
            <person name="Hillier L."/>
            <person name="Wilson R.K."/>
            <person name="Fuerstenberg S."/>
            <person name="Boore J."/>
            <person name="Searle S."/>
            <person name="Postlethwait J.H."/>
            <person name="Warren W.C."/>
        </authorList>
    </citation>
    <scope>NUCLEOTIDE SEQUENCE [LARGE SCALE GENOMIC DNA]</scope>
    <source>
        <strain evidence="9">JP 163 A</strain>
    </source>
</reference>
<dbReference type="PANTHER" id="PTHR21738">
    <property type="entry name" value="RIBOSOMAL RNA PROCESSING PROTEIN 36 HOMOLOG"/>
    <property type="match status" value="1"/>
</dbReference>
<feature type="region of interest" description="Disordered" evidence="7">
    <location>
        <begin position="405"/>
        <end position="424"/>
    </location>
</feature>
<dbReference type="OMA" id="EMAWENE"/>
<accession>M4AH91</accession>
<comment type="subcellular location">
    <subcellularLocation>
        <location evidence="1 6">Nucleus</location>
        <location evidence="1 6">Nucleolus</location>
    </subcellularLocation>
</comment>
<reference evidence="9" key="1">
    <citation type="submission" date="2012-01" db="EMBL/GenBank/DDBJ databases">
        <authorList>
            <person name="Walter R."/>
            <person name="Schartl M."/>
            <person name="Warren W."/>
        </authorList>
    </citation>
    <scope>NUCLEOTIDE SEQUENCE [LARGE SCALE GENOMIC DNA]</scope>
    <source>
        <strain evidence="9">JP 163 A</strain>
    </source>
</reference>
<feature type="compositionally biased region" description="Basic and acidic residues" evidence="7">
    <location>
        <begin position="134"/>
        <end position="143"/>
    </location>
</feature>